<evidence type="ECO:0000256" key="1">
    <source>
        <dbReference type="SAM" id="MobiDB-lite"/>
    </source>
</evidence>
<name>A0A158F8F9_9BURK</name>
<sequence length="690" mass="74105">MAGRRLMPSVLTRIIHRLLSWIARRFSARPTNEVAPECQSTAVAQTPLSSASAPVATETHSNIELAGTQSLGAIQLDSRHKPVTVASVAVESTALVKDEQSGSYLVIETPSHLGLVSPNSTSIAEEVQLLGQQIVAEISLDAPAHLAPYTETPPPEAARSDPPITPVEGYGLPAESLESPAREQGSAALYATSDQGDLEDTPTSDEPEDSLLPFVTRPATTPAATDSRVGDSTVGESAKGNGSQDIGADLRISATTMDVSEPRQLPAYRPRLRTRPRTTTTRSKSMPRKNRGTGGLDADLILTFQPGGWGIAASILLRRPEGMPEQVAIRVGSETISLVAIDDEFFEPLPLSNISAALQDGIVVKTADAVDRRWIRTPRTLHVFSERPGIPGFVSVPRAVIGQENVILCINGISASALDLCKGTGANDLVEVTGPGVADGWRCFRGYRPKRQAKLECTEEILLALNPLPHAVIELAGGISVSRSVWISDRPPTIRIVGIDAAQGEVTIDGQPATIDDGVWTTRGWDRCGQHTVHYAGLSRSYEIVETAETWPTWHAHSRDQFYACGATVSGRPDVGALVLLSPSGCWLLGAEPGQVSWATPSAYGSAIASPAFRPVWAIFPRHAGTRCPPRLFTKGASPRKPTFNSTPAAQRQWCQLLLDARAHLDNSQDDALWQLYRQAARMQKRGGHR</sequence>
<feature type="region of interest" description="Disordered" evidence="1">
    <location>
        <begin position="273"/>
        <end position="293"/>
    </location>
</feature>
<organism evidence="2 3">
    <name type="scientific">Caballeronia udeis</name>
    <dbReference type="NCBI Taxonomy" id="1232866"/>
    <lineage>
        <taxon>Bacteria</taxon>
        <taxon>Pseudomonadati</taxon>
        <taxon>Pseudomonadota</taxon>
        <taxon>Betaproteobacteria</taxon>
        <taxon>Burkholderiales</taxon>
        <taxon>Burkholderiaceae</taxon>
        <taxon>Caballeronia</taxon>
    </lineage>
</organism>
<dbReference type="AlphaFoldDB" id="A0A158F8F9"/>
<dbReference type="Proteomes" id="UP000054683">
    <property type="component" value="Unassembled WGS sequence"/>
</dbReference>
<evidence type="ECO:0000313" key="2">
    <source>
        <dbReference type="EMBL" id="SAL15619.1"/>
    </source>
</evidence>
<reference evidence="2 3" key="1">
    <citation type="submission" date="2016-01" db="EMBL/GenBank/DDBJ databases">
        <authorList>
            <person name="Oliw E.H."/>
        </authorList>
    </citation>
    <scope>NUCLEOTIDE SEQUENCE [LARGE SCALE GENOMIC DNA]</scope>
    <source>
        <strain evidence="2">LMG 27134</strain>
    </source>
</reference>
<protein>
    <submittedName>
        <fullName evidence="2">Uncharacterized protein</fullName>
    </submittedName>
</protein>
<gene>
    <name evidence="2" type="ORF">AWB69_00748</name>
</gene>
<dbReference type="EMBL" id="FCOK02000003">
    <property type="protein sequence ID" value="SAL15619.1"/>
    <property type="molecule type" value="Genomic_DNA"/>
</dbReference>
<proteinExistence type="predicted"/>
<evidence type="ECO:0000313" key="3">
    <source>
        <dbReference type="Proteomes" id="UP000054683"/>
    </source>
</evidence>
<accession>A0A158F8F9</accession>
<feature type="compositionally biased region" description="Acidic residues" evidence="1">
    <location>
        <begin position="196"/>
        <end position="209"/>
    </location>
</feature>
<feature type="region of interest" description="Disordered" evidence="1">
    <location>
        <begin position="146"/>
        <end position="247"/>
    </location>
</feature>